<dbReference type="Proteomes" id="UP000789860">
    <property type="component" value="Unassembled WGS sequence"/>
</dbReference>
<evidence type="ECO:0000313" key="1">
    <source>
        <dbReference type="EMBL" id="CAG8515988.1"/>
    </source>
</evidence>
<reference evidence="1" key="1">
    <citation type="submission" date="2021-06" db="EMBL/GenBank/DDBJ databases">
        <authorList>
            <person name="Kallberg Y."/>
            <person name="Tangrot J."/>
            <person name="Rosling A."/>
        </authorList>
    </citation>
    <scope>NUCLEOTIDE SEQUENCE</scope>
    <source>
        <strain evidence="1">AU212A</strain>
    </source>
</reference>
<proteinExistence type="predicted"/>
<accession>A0ACA9L8X7</accession>
<gene>
    <name evidence="1" type="ORF">SCALOS_LOCUS3865</name>
</gene>
<organism evidence="1 2">
    <name type="scientific">Scutellospora calospora</name>
    <dbReference type="NCBI Taxonomy" id="85575"/>
    <lineage>
        <taxon>Eukaryota</taxon>
        <taxon>Fungi</taxon>
        <taxon>Fungi incertae sedis</taxon>
        <taxon>Mucoromycota</taxon>
        <taxon>Glomeromycotina</taxon>
        <taxon>Glomeromycetes</taxon>
        <taxon>Diversisporales</taxon>
        <taxon>Gigasporaceae</taxon>
        <taxon>Scutellospora</taxon>
    </lineage>
</organism>
<feature type="non-terminal residue" evidence="1">
    <location>
        <position position="1"/>
    </location>
</feature>
<evidence type="ECO:0000313" key="2">
    <source>
        <dbReference type="Proteomes" id="UP000789860"/>
    </source>
</evidence>
<name>A0ACA9L8X7_9GLOM</name>
<comment type="caution">
    <text evidence="1">The sequence shown here is derived from an EMBL/GenBank/DDBJ whole genome shotgun (WGS) entry which is preliminary data.</text>
</comment>
<keyword evidence="2" id="KW-1185">Reference proteome</keyword>
<sequence length="52" mass="5844">YSGSWMNFGNSDLVLNGNDGSCMQSAYEKKILDANNFVVEELETFTVQKTTF</sequence>
<protein>
    <submittedName>
        <fullName evidence="1">4340_t:CDS:1</fullName>
    </submittedName>
</protein>
<dbReference type="EMBL" id="CAJVPM010004673">
    <property type="protein sequence ID" value="CAG8515988.1"/>
    <property type="molecule type" value="Genomic_DNA"/>
</dbReference>